<evidence type="ECO:0000256" key="4">
    <source>
        <dbReference type="ARBA" id="ARBA00023125"/>
    </source>
</evidence>
<keyword evidence="2" id="KW-0902">Two-component regulatory system</keyword>
<dbReference type="GO" id="GO:0032993">
    <property type="term" value="C:protein-DNA complex"/>
    <property type="evidence" value="ECO:0007669"/>
    <property type="project" value="TreeGrafter"/>
</dbReference>
<feature type="domain" description="Response regulatory" evidence="6">
    <location>
        <begin position="3"/>
        <end position="117"/>
    </location>
</feature>
<comment type="caution">
    <text evidence="8">The sequence shown here is derived from an EMBL/GenBank/DDBJ whole genome shotgun (WGS) entry which is preliminary data.</text>
</comment>
<dbReference type="SUPFAM" id="SSF52172">
    <property type="entry name" value="CheY-like"/>
    <property type="match status" value="1"/>
</dbReference>
<name>X1P859_9ZZZZ</name>
<dbReference type="GO" id="GO:0042773">
    <property type="term" value="P:ATP synthesis coupled electron transport"/>
    <property type="evidence" value="ECO:0007669"/>
    <property type="project" value="InterPro"/>
</dbReference>
<accession>X1P859</accession>
<sequence>MKPILIVEDEAVMRESLRDWLTDSGYQVETAEEGEEALKTIAVQDFGLLILDLRLPGKDGLEILREARAKSPQLKGVIITAYPSVETAVEAIREGAIDYLSKPFELNQLEKLIQETLGPVQAEIRPRVTTEEAVVEPAVAEEALGKEVTLIINDKEVKAGQGMTILEAAQSVGIDIPTLCYHKKLTPYGACRLCTVEIIAHNMEHVLISLSED</sequence>
<dbReference type="GO" id="GO:0000976">
    <property type="term" value="F:transcription cis-regulatory region binding"/>
    <property type="evidence" value="ECO:0007669"/>
    <property type="project" value="TreeGrafter"/>
</dbReference>
<dbReference type="GO" id="GO:0005829">
    <property type="term" value="C:cytosol"/>
    <property type="evidence" value="ECO:0007669"/>
    <property type="project" value="TreeGrafter"/>
</dbReference>
<dbReference type="GO" id="GO:0008137">
    <property type="term" value="F:NADH dehydrogenase (ubiquinone) activity"/>
    <property type="evidence" value="ECO:0007669"/>
    <property type="project" value="InterPro"/>
</dbReference>
<gene>
    <name evidence="8" type="ORF">S06H3_44327</name>
</gene>
<dbReference type="PANTHER" id="PTHR48111">
    <property type="entry name" value="REGULATOR OF RPOS"/>
    <property type="match status" value="1"/>
</dbReference>
<proteinExistence type="predicted"/>
<dbReference type="InterPro" id="IPR039420">
    <property type="entry name" value="WalR-like"/>
</dbReference>
<evidence type="ECO:0000256" key="5">
    <source>
        <dbReference type="ARBA" id="ARBA00023163"/>
    </source>
</evidence>
<dbReference type="GO" id="GO:0000156">
    <property type="term" value="F:phosphorelay response regulator activity"/>
    <property type="evidence" value="ECO:0007669"/>
    <property type="project" value="TreeGrafter"/>
</dbReference>
<dbReference type="InterPro" id="IPR036010">
    <property type="entry name" value="2Fe-2S_ferredoxin-like_sf"/>
</dbReference>
<organism evidence="8">
    <name type="scientific">marine sediment metagenome</name>
    <dbReference type="NCBI Taxonomy" id="412755"/>
    <lineage>
        <taxon>unclassified sequences</taxon>
        <taxon>metagenomes</taxon>
        <taxon>ecological metagenomes</taxon>
    </lineage>
</organism>
<keyword evidence="1" id="KW-0597">Phosphoprotein</keyword>
<dbReference type="PROSITE" id="PS00641">
    <property type="entry name" value="COMPLEX1_75K_1"/>
    <property type="match status" value="1"/>
</dbReference>
<dbReference type="Gene3D" id="3.10.20.740">
    <property type="match status" value="1"/>
</dbReference>
<dbReference type="PROSITE" id="PS50110">
    <property type="entry name" value="RESPONSE_REGULATORY"/>
    <property type="match status" value="1"/>
</dbReference>
<dbReference type="GO" id="GO:0006355">
    <property type="term" value="P:regulation of DNA-templated transcription"/>
    <property type="evidence" value="ECO:0007669"/>
    <property type="project" value="TreeGrafter"/>
</dbReference>
<dbReference type="Pfam" id="PF00072">
    <property type="entry name" value="Response_reg"/>
    <property type="match status" value="1"/>
</dbReference>
<dbReference type="InterPro" id="IPR001789">
    <property type="entry name" value="Sig_transdc_resp-reg_receiver"/>
</dbReference>
<dbReference type="EMBL" id="BARV01027556">
    <property type="protein sequence ID" value="GAI38646.1"/>
    <property type="molecule type" value="Genomic_DNA"/>
</dbReference>
<reference evidence="8" key="1">
    <citation type="journal article" date="2014" name="Front. Microbiol.">
        <title>High frequency of phylogenetically diverse reductive dehalogenase-homologous genes in deep subseafloor sedimentary metagenomes.</title>
        <authorList>
            <person name="Kawai M."/>
            <person name="Futagami T."/>
            <person name="Toyoda A."/>
            <person name="Takaki Y."/>
            <person name="Nishi S."/>
            <person name="Hori S."/>
            <person name="Arai W."/>
            <person name="Tsubouchi T."/>
            <person name="Morono Y."/>
            <person name="Uchiyama I."/>
            <person name="Ito T."/>
            <person name="Fujiyama A."/>
            <person name="Inagaki F."/>
            <person name="Takami H."/>
        </authorList>
    </citation>
    <scope>NUCLEOTIDE SEQUENCE</scope>
    <source>
        <strain evidence="8">Expedition CK06-06</strain>
    </source>
</reference>
<feature type="domain" description="2Fe-2S ferredoxin-type" evidence="7">
    <location>
        <begin position="146"/>
        <end position="213"/>
    </location>
</feature>
<keyword evidence="3" id="KW-0805">Transcription regulation</keyword>
<dbReference type="Pfam" id="PF13510">
    <property type="entry name" value="Fer2_4"/>
    <property type="match status" value="1"/>
</dbReference>
<dbReference type="SUPFAM" id="SSF54292">
    <property type="entry name" value="2Fe-2S ferredoxin-like"/>
    <property type="match status" value="1"/>
</dbReference>
<evidence type="ECO:0000259" key="6">
    <source>
        <dbReference type="PROSITE" id="PS50110"/>
    </source>
</evidence>
<evidence type="ECO:0000256" key="3">
    <source>
        <dbReference type="ARBA" id="ARBA00023015"/>
    </source>
</evidence>
<dbReference type="GO" id="GO:0051536">
    <property type="term" value="F:iron-sulfur cluster binding"/>
    <property type="evidence" value="ECO:0007669"/>
    <property type="project" value="InterPro"/>
</dbReference>
<evidence type="ECO:0000313" key="8">
    <source>
        <dbReference type="EMBL" id="GAI38646.1"/>
    </source>
</evidence>
<dbReference type="FunFam" id="3.40.50.2300:FF:000018">
    <property type="entry name" value="DNA-binding transcriptional regulator NtrC"/>
    <property type="match status" value="1"/>
</dbReference>
<dbReference type="Gene3D" id="3.40.50.2300">
    <property type="match status" value="1"/>
</dbReference>
<evidence type="ECO:0000256" key="2">
    <source>
        <dbReference type="ARBA" id="ARBA00023012"/>
    </source>
</evidence>
<dbReference type="InterPro" id="IPR000283">
    <property type="entry name" value="NADH_UbQ_OxRdtase_75kDa_su_CS"/>
</dbReference>
<dbReference type="AlphaFoldDB" id="X1P859"/>
<dbReference type="PANTHER" id="PTHR48111:SF1">
    <property type="entry name" value="TWO-COMPONENT RESPONSE REGULATOR ORR33"/>
    <property type="match status" value="1"/>
</dbReference>
<evidence type="ECO:0008006" key="9">
    <source>
        <dbReference type="Google" id="ProtNLM"/>
    </source>
</evidence>
<protein>
    <recommendedName>
        <fullName evidence="9">Response regulatory domain-containing protein</fullName>
    </recommendedName>
</protein>
<dbReference type="SMART" id="SM00448">
    <property type="entry name" value="REC"/>
    <property type="match status" value="1"/>
</dbReference>
<dbReference type="CDD" id="cd00156">
    <property type="entry name" value="REC"/>
    <property type="match status" value="1"/>
</dbReference>
<dbReference type="CDD" id="cd00207">
    <property type="entry name" value="fer2"/>
    <property type="match status" value="1"/>
</dbReference>
<dbReference type="InterPro" id="IPR011006">
    <property type="entry name" value="CheY-like_superfamily"/>
</dbReference>
<dbReference type="PROSITE" id="PS51085">
    <property type="entry name" value="2FE2S_FER_2"/>
    <property type="match status" value="1"/>
</dbReference>
<evidence type="ECO:0000256" key="1">
    <source>
        <dbReference type="ARBA" id="ARBA00022553"/>
    </source>
</evidence>
<keyword evidence="4" id="KW-0238">DNA-binding</keyword>
<evidence type="ECO:0000259" key="7">
    <source>
        <dbReference type="PROSITE" id="PS51085"/>
    </source>
</evidence>
<keyword evidence="5" id="KW-0804">Transcription</keyword>
<dbReference type="GO" id="GO:0016020">
    <property type="term" value="C:membrane"/>
    <property type="evidence" value="ECO:0007669"/>
    <property type="project" value="InterPro"/>
</dbReference>
<dbReference type="InterPro" id="IPR001041">
    <property type="entry name" value="2Fe-2S_ferredoxin-type"/>
</dbReference>